<proteinExistence type="predicted"/>
<dbReference type="EMBL" id="CP099419">
    <property type="protein sequence ID" value="USW50013.1"/>
    <property type="molecule type" value="Genomic_DNA"/>
</dbReference>
<evidence type="ECO:0008006" key="3">
    <source>
        <dbReference type="Google" id="ProtNLM"/>
    </source>
</evidence>
<dbReference type="AlphaFoldDB" id="A0A9Q9EI64"/>
<dbReference type="OrthoDB" id="5284003at2759"/>
<reference evidence="1" key="1">
    <citation type="submission" date="2022-06" db="EMBL/GenBank/DDBJ databases">
        <title>Complete genome sequences of two strains of the flax pathogen Septoria linicola.</title>
        <authorList>
            <person name="Lapalu N."/>
            <person name="Simon A."/>
            <person name="Demenou B."/>
            <person name="Paumier D."/>
            <person name="Guillot M.-P."/>
            <person name="Gout L."/>
            <person name="Valade R."/>
        </authorList>
    </citation>
    <scope>NUCLEOTIDE SEQUENCE</scope>
    <source>
        <strain evidence="1">SE15195</strain>
    </source>
</reference>
<evidence type="ECO:0000313" key="2">
    <source>
        <dbReference type="Proteomes" id="UP001056384"/>
    </source>
</evidence>
<gene>
    <name evidence="1" type="ORF">Slin15195_G033320</name>
</gene>
<evidence type="ECO:0000313" key="1">
    <source>
        <dbReference type="EMBL" id="USW50013.1"/>
    </source>
</evidence>
<name>A0A9Q9EI64_9PEZI</name>
<dbReference type="Proteomes" id="UP001056384">
    <property type="component" value="Chromosome 2"/>
</dbReference>
<keyword evidence="2" id="KW-1185">Reference proteome</keyword>
<accession>A0A9Q9EI64</accession>
<protein>
    <recommendedName>
        <fullName evidence="3">F-box domain-containing protein</fullName>
    </recommendedName>
</protein>
<sequence length="561" mass="63558">MGASFLSLPEELQDHIISHLSRPTDLQKLYITCKQIRQRVRPFLYRSIKVFVDDDNSDTRLLASDKIGQKHIKQLIFTIRKQVALELRDARRTSLVSMSEEKRLIGLVLHALPRDSLQQIIIPSGQQLDAVGIFSRQKSVRHMALGPLLLRGYKMAAIKQWAPNLSSLVVPSYIESLRDLKYYGDIIRISPRLEHLAIRSVVCMSMFESDPAPTCRGKSEHGALFERLLHELETPLCLRSLRLYDQSLLHLGPKLATRIDFEKLEALHMYKCVRQDSLFDTMAQLYRTSSIAVRLKVLVVHLHIEAIEDNTEPDTTAWASLQSMLKSFNGLEALHLRFDVNPDQQAGASFDVRCLEGHTATLKSLYIGLGSNEDWRDGHWRIPAEAAVKLFRDCKQLSEISLAMPGIHLLSDILNDDRPYQMAIDTIAQLASLRLLRILTWPLAFEEHNPYMCHVDAHATNIVARFARAQGGRPSLKILCIGDTLDNDQAMNVAREEWIMISEPRCYVVGHQRDCYGRDELAAIPVPIAEVKYLAPEFRGVAESGSGLSSGHLDCMDVPMW</sequence>
<organism evidence="1 2">
    <name type="scientific">Septoria linicola</name>
    <dbReference type="NCBI Taxonomy" id="215465"/>
    <lineage>
        <taxon>Eukaryota</taxon>
        <taxon>Fungi</taxon>
        <taxon>Dikarya</taxon>
        <taxon>Ascomycota</taxon>
        <taxon>Pezizomycotina</taxon>
        <taxon>Dothideomycetes</taxon>
        <taxon>Dothideomycetidae</taxon>
        <taxon>Mycosphaerellales</taxon>
        <taxon>Mycosphaerellaceae</taxon>
        <taxon>Septoria</taxon>
    </lineage>
</organism>